<dbReference type="RefSeq" id="WP_154715833.1">
    <property type="nucleotide sequence ID" value="NZ_LT837803.1"/>
</dbReference>
<keyword evidence="1" id="KW-0472">Membrane</keyword>
<keyword evidence="1" id="KW-0812">Transmembrane</keyword>
<reference evidence="2" key="1">
    <citation type="submission" date="2017-03" db="EMBL/GenBank/DDBJ databases">
        <authorList>
            <consortium name="AG Boll"/>
        </authorList>
    </citation>
    <scope>NUCLEOTIDE SEQUENCE [LARGE SCALE GENOMIC DNA]</scope>
    <source>
        <strain evidence="2">Chol</strain>
    </source>
</reference>
<proteinExistence type="predicted"/>
<dbReference type="Pfam" id="PF07332">
    <property type="entry name" value="Phage_holin_3_6"/>
    <property type="match status" value="1"/>
</dbReference>
<evidence type="ECO:0000313" key="2">
    <source>
        <dbReference type="EMBL" id="SMB21891.1"/>
    </source>
</evidence>
<feature type="transmembrane region" description="Helical" evidence="1">
    <location>
        <begin position="78"/>
        <end position="98"/>
    </location>
</feature>
<evidence type="ECO:0000256" key="1">
    <source>
        <dbReference type="SAM" id="Phobius"/>
    </source>
</evidence>
<protein>
    <recommendedName>
        <fullName evidence="4">Transmembrane protein</fullName>
    </recommendedName>
</protein>
<evidence type="ECO:0000313" key="3">
    <source>
        <dbReference type="Proteomes" id="UP000242886"/>
    </source>
</evidence>
<evidence type="ECO:0008006" key="4">
    <source>
        <dbReference type="Google" id="ProtNLM"/>
    </source>
</evidence>
<dbReference type="AlphaFoldDB" id="A0A7Z7HP64"/>
<name>A0A7Z7HP64_9PROT</name>
<sequence>MSTPPDGGLFAALRGLLADTLALLRTRGELLVVEIEEEKLRVSRILLFGAMAFFFLSFGLVLLTVFLTVLFWDTHRLLVIGICTTLFLASGAGALLALRNQLRTGPRLFAASLRELAQDAEALQGRQDTQAMASGRGQACRTHGH</sequence>
<dbReference type="EMBL" id="LT837803">
    <property type="protein sequence ID" value="SMB21891.1"/>
    <property type="molecule type" value="Genomic_DNA"/>
</dbReference>
<keyword evidence="1" id="KW-1133">Transmembrane helix</keyword>
<gene>
    <name evidence="2" type="ORF">SDENCHOL_10427</name>
</gene>
<keyword evidence="3" id="KW-1185">Reference proteome</keyword>
<dbReference type="InterPro" id="IPR009937">
    <property type="entry name" value="Phage_holin_3_6"/>
</dbReference>
<dbReference type="Proteomes" id="UP000242886">
    <property type="component" value="Chromosome SDENCHOL"/>
</dbReference>
<organism evidence="2 3">
    <name type="scientific">Sterolibacterium denitrificans</name>
    <dbReference type="NCBI Taxonomy" id="157592"/>
    <lineage>
        <taxon>Bacteria</taxon>
        <taxon>Pseudomonadati</taxon>
        <taxon>Pseudomonadota</taxon>
        <taxon>Betaproteobacteria</taxon>
        <taxon>Nitrosomonadales</taxon>
        <taxon>Sterolibacteriaceae</taxon>
        <taxon>Sterolibacterium</taxon>
    </lineage>
</organism>
<accession>A0A7Z7HP64</accession>
<feature type="transmembrane region" description="Helical" evidence="1">
    <location>
        <begin position="45"/>
        <end position="72"/>
    </location>
</feature>